<evidence type="ECO:0000256" key="8">
    <source>
        <dbReference type="SAM" id="SignalP"/>
    </source>
</evidence>
<dbReference type="InterPro" id="IPR024361">
    <property type="entry name" value="BACON"/>
</dbReference>
<accession>A0ABV9I3Z3</accession>
<protein>
    <submittedName>
        <fullName evidence="10">S8 family serine peptidase</fullName>
    </submittedName>
</protein>
<comment type="similarity">
    <text evidence="1 5 6">Belongs to the peptidase S8 family.</text>
</comment>
<dbReference type="InterPro" id="IPR023827">
    <property type="entry name" value="Peptidase_S8_Asp-AS"/>
</dbReference>
<evidence type="ECO:0000256" key="7">
    <source>
        <dbReference type="SAM" id="MobiDB-lite"/>
    </source>
</evidence>
<dbReference type="Proteomes" id="UP001595952">
    <property type="component" value="Unassembled WGS sequence"/>
</dbReference>
<dbReference type="PANTHER" id="PTHR43806">
    <property type="entry name" value="PEPTIDASE S8"/>
    <property type="match status" value="1"/>
</dbReference>
<keyword evidence="8" id="KW-0732">Signal</keyword>
<proteinExistence type="inferred from homology"/>
<keyword evidence="11" id="KW-1185">Reference proteome</keyword>
<dbReference type="Gene3D" id="2.60.40.10">
    <property type="entry name" value="Immunoglobulins"/>
    <property type="match status" value="1"/>
</dbReference>
<organism evidence="10 11">
    <name type="scientific">Deinococcus hohokamensis</name>
    <dbReference type="NCBI Taxonomy" id="309883"/>
    <lineage>
        <taxon>Bacteria</taxon>
        <taxon>Thermotogati</taxon>
        <taxon>Deinococcota</taxon>
        <taxon>Deinococci</taxon>
        <taxon>Deinococcales</taxon>
        <taxon>Deinococcaceae</taxon>
        <taxon>Deinococcus</taxon>
    </lineage>
</organism>
<dbReference type="InterPro" id="IPR013783">
    <property type="entry name" value="Ig-like_fold"/>
</dbReference>
<evidence type="ECO:0000259" key="9">
    <source>
        <dbReference type="Pfam" id="PF00082"/>
    </source>
</evidence>
<keyword evidence="4 5" id="KW-0720">Serine protease</keyword>
<dbReference type="PROSITE" id="PS51892">
    <property type="entry name" value="SUBTILASE"/>
    <property type="match status" value="1"/>
</dbReference>
<dbReference type="InterPro" id="IPR023828">
    <property type="entry name" value="Peptidase_S8_Ser-AS"/>
</dbReference>
<feature type="active site" description="Charge relay system" evidence="5">
    <location>
        <position position="280"/>
    </location>
</feature>
<feature type="signal peptide" evidence="8">
    <location>
        <begin position="1"/>
        <end position="19"/>
    </location>
</feature>
<dbReference type="PROSITE" id="PS00138">
    <property type="entry name" value="SUBTILASE_SER"/>
    <property type="match status" value="1"/>
</dbReference>
<evidence type="ECO:0000256" key="6">
    <source>
        <dbReference type="RuleBase" id="RU003355"/>
    </source>
</evidence>
<dbReference type="PRINTS" id="PR00723">
    <property type="entry name" value="SUBTILISIN"/>
</dbReference>
<evidence type="ECO:0000313" key="11">
    <source>
        <dbReference type="Proteomes" id="UP001595952"/>
    </source>
</evidence>
<feature type="active site" description="Charge relay system" evidence="5">
    <location>
        <position position="543"/>
    </location>
</feature>
<comment type="caution">
    <text evidence="10">The sequence shown here is derived from an EMBL/GenBank/DDBJ whole genome shotgun (WGS) entry which is preliminary data.</text>
</comment>
<dbReference type="InterPro" id="IPR036852">
    <property type="entry name" value="Peptidase_S8/S53_dom_sf"/>
</dbReference>
<dbReference type="PROSITE" id="PS51257">
    <property type="entry name" value="PROKAR_LIPOPROTEIN"/>
    <property type="match status" value="1"/>
</dbReference>
<sequence>MNKSSAHLARLLTLPLLLAACTPRVPESIALGQAISAPYRAASSGKWQVTQQPEWLKVTPTSGQGNIALTVTADRNKGTPLAANQAQLQGTLTISWENGAGQSGTYTVTVSADQFRLRGQVADTARLSGQALVTRPLARAASKESRGVLVKYRGGGVSAQAEPAQGLASRSAAARGRDTVTDAGVSVQAARGVGGGLAALQVRDVPAALAALRRDPNVEYAVPNAVLHAQQTGAVLAAPLEPTDQYAPLQWPFKLMGYQAVWRDMESGTYTRPVTVAVVDSGVRFDHPDLAGGLWTRTEGALDVITEAGNGDGDGADTDPTDPSLPGRTTASHGTHVSGIIAARWGENSGNCEGCSGTGVVGAAYRAPVKVLPVRAIDANGDATVADIVSALRYSAGLPVSLDGVNYVNPHPAQVINLSLGGEISADEARPLCEAVTAAAQAGALVIAAAGNAYGTTPYYPAACEGAVAVGSVTLSGGSAPRHADYSNAYPAVQLSAPGGTGSVADVFNGATLNGNAFPDMVFSTGWDYEKNQPQYEAMSGTSQATPQVSAVAALLLSKGVTSDAASTLARLNATATDLGAAGRDDQFGFGMVNAAAALGAPAISDTLGLRLQDSRGFVFQPKLDTLGRFEAFVGDGNYMVVGGRDRDHNGIYGETAEPRDVRTAVLGPAAPQVDVGTLAPK</sequence>
<feature type="domain" description="Peptidase S8/S53" evidence="9">
    <location>
        <begin position="274"/>
        <end position="591"/>
    </location>
</feature>
<feature type="region of interest" description="Disordered" evidence="7">
    <location>
        <begin position="307"/>
        <end position="333"/>
    </location>
</feature>
<feature type="active site" description="Charge relay system" evidence="5">
    <location>
        <position position="333"/>
    </location>
</feature>
<evidence type="ECO:0000256" key="1">
    <source>
        <dbReference type="ARBA" id="ARBA00011073"/>
    </source>
</evidence>
<dbReference type="InterPro" id="IPR050131">
    <property type="entry name" value="Peptidase_S8_subtilisin-like"/>
</dbReference>
<dbReference type="SUPFAM" id="SSF52743">
    <property type="entry name" value="Subtilisin-like"/>
    <property type="match status" value="1"/>
</dbReference>
<dbReference type="PROSITE" id="PS00137">
    <property type="entry name" value="SUBTILASE_HIS"/>
    <property type="match status" value="1"/>
</dbReference>
<keyword evidence="3 5" id="KW-0378">Hydrolase</keyword>
<dbReference type="CDD" id="cd14948">
    <property type="entry name" value="BACON"/>
    <property type="match status" value="1"/>
</dbReference>
<evidence type="ECO:0000313" key="10">
    <source>
        <dbReference type="EMBL" id="MFC4636823.1"/>
    </source>
</evidence>
<reference evidence="11" key="1">
    <citation type="journal article" date="2019" name="Int. J. Syst. Evol. Microbiol.">
        <title>The Global Catalogue of Microorganisms (GCM) 10K type strain sequencing project: providing services to taxonomists for standard genome sequencing and annotation.</title>
        <authorList>
            <consortium name="The Broad Institute Genomics Platform"/>
            <consortium name="The Broad Institute Genome Sequencing Center for Infectious Disease"/>
            <person name="Wu L."/>
            <person name="Ma J."/>
        </authorList>
    </citation>
    <scope>NUCLEOTIDE SEQUENCE [LARGE SCALE GENOMIC DNA]</scope>
    <source>
        <strain evidence="11">CCUG 55995</strain>
    </source>
</reference>
<evidence type="ECO:0000256" key="4">
    <source>
        <dbReference type="ARBA" id="ARBA00022825"/>
    </source>
</evidence>
<gene>
    <name evidence="10" type="ORF">ACFO0D_00580</name>
</gene>
<dbReference type="EMBL" id="JBHSEI010000001">
    <property type="protein sequence ID" value="MFC4636823.1"/>
    <property type="molecule type" value="Genomic_DNA"/>
</dbReference>
<evidence type="ECO:0000256" key="2">
    <source>
        <dbReference type="ARBA" id="ARBA00022670"/>
    </source>
</evidence>
<dbReference type="InterPro" id="IPR015500">
    <property type="entry name" value="Peptidase_S8_subtilisin-rel"/>
</dbReference>
<evidence type="ECO:0000256" key="5">
    <source>
        <dbReference type="PROSITE-ProRule" id="PRU01240"/>
    </source>
</evidence>
<keyword evidence="2 5" id="KW-0645">Protease</keyword>
<dbReference type="RefSeq" id="WP_380059869.1">
    <property type="nucleotide sequence ID" value="NZ_JBHSEI010000001.1"/>
</dbReference>
<name>A0ABV9I3Z3_9DEIO</name>
<feature type="chain" id="PRO_5045849423" evidence="8">
    <location>
        <begin position="20"/>
        <end position="682"/>
    </location>
</feature>
<dbReference type="Gene3D" id="3.40.50.200">
    <property type="entry name" value="Peptidase S8/S53 domain"/>
    <property type="match status" value="1"/>
</dbReference>
<dbReference type="Pfam" id="PF00082">
    <property type="entry name" value="Peptidase_S8"/>
    <property type="match status" value="1"/>
</dbReference>
<dbReference type="PROSITE" id="PS00136">
    <property type="entry name" value="SUBTILASE_ASP"/>
    <property type="match status" value="1"/>
</dbReference>
<dbReference type="PANTHER" id="PTHR43806:SF11">
    <property type="entry name" value="CEREVISIN-RELATED"/>
    <property type="match status" value="1"/>
</dbReference>
<evidence type="ECO:0000256" key="3">
    <source>
        <dbReference type="ARBA" id="ARBA00022801"/>
    </source>
</evidence>
<dbReference type="InterPro" id="IPR022398">
    <property type="entry name" value="Peptidase_S8_His-AS"/>
</dbReference>
<dbReference type="InterPro" id="IPR000209">
    <property type="entry name" value="Peptidase_S8/S53_dom"/>
</dbReference>